<proteinExistence type="predicted"/>
<evidence type="ECO:0000256" key="1">
    <source>
        <dbReference type="ARBA" id="ARBA00023125"/>
    </source>
</evidence>
<accession>A0AAE2SYE0</accession>
<dbReference type="SMART" id="SM00530">
    <property type="entry name" value="HTH_XRE"/>
    <property type="match status" value="1"/>
</dbReference>
<sequence length="376" mass="41355">MARNARDPIDAVVGGNLARIRKTKGLSQTAIGEALGISFQQVQKYEKGLNRVSASVLYHLSQALSVSMDDFFKGAETIERDTISLQATGRVYFAGDLNRVKNAGVRKALASLIKSVSTEVEAITEPEREISDDDPLLAYSKGLLSSREAVHRLGLRDYADLLVALGDADLPMQLPPSYEIENQAATFALEEGMKRCTIILPEAGPINSLWVADRLDLLLELDMRIVIVDAVYDELTSDLSCLKDAEVKDFIDSNSPPFVIERTDIGETEREKRRLGQKLKKNAGELAMVDFLSDEGGLERYLESGEPVAILFEDPGLKVFNRPPNLHLISTVGLLRGLEEVGIIASAADVIGELLHPSKPGRRPEDARKFTDLLRK</sequence>
<gene>
    <name evidence="3" type="ORF">GGE16_003523</name>
</gene>
<dbReference type="PANTHER" id="PTHR46558:SF4">
    <property type="entry name" value="DNA-BIDING PHAGE PROTEIN"/>
    <property type="match status" value="1"/>
</dbReference>
<dbReference type="CDD" id="cd00093">
    <property type="entry name" value="HTH_XRE"/>
    <property type="match status" value="1"/>
</dbReference>
<name>A0AAE2SYE0_RHILE</name>
<organism evidence="3 4">
    <name type="scientific">Rhizobium leguminosarum</name>
    <dbReference type="NCBI Taxonomy" id="384"/>
    <lineage>
        <taxon>Bacteria</taxon>
        <taxon>Pseudomonadati</taxon>
        <taxon>Pseudomonadota</taxon>
        <taxon>Alphaproteobacteria</taxon>
        <taxon>Hyphomicrobiales</taxon>
        <taxon>Rhizobiaceae</taxon>
        <taxon>Rhizobium/Agrobacterium group</taxon>
        <taxon>Rhizobium</taxon>
    </lineage>
</organism>
<dbReference type="Proteomes" id="UP000538507">
    <property type="component" value="Unassembled WGS sequence"/>
</dbReference>
<dbReference type="InterPro" id="IPR001387">
    <property type="entry name" value="Cro/C1-type_HTH"/>
</dbReference>
<protein>
    <submittedName>
        <fullName evidence="3">Transcriptional regulator with XRE-family HTH domain</fullName>
    </submittedName>
</protein>
<dbReference type="PANTHER" id="PTHR46558">
    <property type="entry name" value="TRACRIPTIONAL REGULATORY PROTEIN-RELATED-RELATED"/>
    <property type="match status" value="1"/>
</dbReference>
<dbReference type="SUPFAM" id="SSF47413">
    <property type="entry name" value="lambda repressor-like DNA-binding domains"/>
    <property type="match status" value="1"/>
</dbReference>
<dbReference type="InterPro" id="IPR010982">
    <property type="entry name" value="Lambda_DNA-bd_dom_sf"/>
</dbReference>
<dbReference type="AlphaFoldDB" id="A0AAE2SYE0"/>
<dbReference type="PROSITE" id="PS50943">
    <property type="entry name" value="HTH_CROC1"/>
    <property type="match status" value="1"/>
</dbReference>
<evidence type="ECO:0000313" key="4">
    <source>
        <dbReference type="Proteomes" id="UP000538507"/>
    </source>
</evidence>
<dbReference type="RefSeq" id="WP_246718313.1">
    <property type="nucleotide sequence ID" value="NZ_JACHAZ010000001.1"/>
</dbReference>
<dbReference type="EMBL" id="JACIGO010000003">
    <property type="protein sequence ID" value="MBB4291464.1"/>
    <property type="molecule type" value="Genomic_DNA"/>
</dbReference>
<evidence type="ECO:0000259" key="2">
    <source>
        <dbReference type="PROSITE" id="PS50943"/>
    </source>
</evidence>
<dbReference type="GO" id="GO:0003677">
    <property type="term" value="F:DNA binding"/>
    <property type="evidence" value="ECO:0007669"/>
    <property type="project" value="UniProtKB-KW"/>
</dbReference>
<feature type="domain" description="HTH cro/C1-type" evidence="2">
    <location>
        <begin position="17"/>
        <end position="71"/>
    </location>
</feature>
<reference evidence="3 4" key="1">
    <citation type="submission" date="2020-08" db="EMBL/GenBank/DDBJ databases">
        <title>Genomic Encyclopedia of Type Strains, Phase IV (KMG-V): Genome sequencing to study the core and pangenomes of soil and plant-associated prokaryotes.</title>
        <authorList>
            <person name="Whitman W."/>
        </authorList>
    </citation>
    <scope>NUCLEOTIDE SEQUENCE [LARGE SCALE GENOMIC DNA]</scope>
    <source>
        <strain evidence="3 4">SEMIA 415</strain>
    </source>
</reference>
<evidence type="ECO:0000313" key="3">
    <source>
        <dbReference type="EMBL" id="MBB4291464.1"/>
    </source>
</evidence>
<dbReference type="Gene3D" id="1.10.260.40">
    <property type="entry name" value="lambda repressor-like DNA-binding domains"/>
    <property type="match status" value="1"/>
</dbReference>
<dbReference type="Pfam" id="PF01381">
    <property type="entry name" value="HTH_3"/>
    <property type="match status" value="1"/>
</dbReference>
<keyword evidence="1" id="KW-0238">DNA-binding</keyword>
<comment type="caution">
    <text evidence="3">The sequence shown here is derived from an EMBL/GenBank/DDBJ whole genome shotgun (WGS) entry which is preliminary data.</text>
</comment>